<evidence type="ECO:0000259" key="3">
    <source>
        <dbReference type="PROSITE" id="PS50057"/>
    </source>
</evidence>
<dbReference type="Pfam" id="PF00373">
    <property type="entry name" value="FERM_M"/>
    <property type="match status" value="1"/>
</dbReference>
<reference evidence="4 5" key="1">
    <citation type="submission" date="2019-04" db="EMBL/GenBank/DDBJ databases">
        <title>Annotation for the trematode Fasciola gigantica.</title>
        <authorList>
            <person name="Choi Y.-J."/>
        </authorList>
    </citation>
    <scope>NUCLEOTIDE SEQUENCE [LARGE SCALE GENOMIC DNA]</scope>
    <source>
        <strain evidence="4">Uganda_cow_1</strain>
    </source>
</reference>
<keyword evidence="5" id="KW-1185">Reference proteome</keyword>
<dbReference type="InterPro" id="IPR035963">
    <property type="entry name" value="FERM_2"/>
</dbReference>
<dbReference type="Pfam" id="PF09379">
    <property type="entry name" value="FERM_N"/>
    <property type="match status" value="1"/>
</dbReference>
<dbReference type="CDD" id="cd14473">
    <property type="entry name" value="FERM_B-lobe"/>
    <property type="match status" value="1"/>
</dbReference>
<dbReference type="InterPro" id="IPR029071">
    <property type="entry name" value="Ubiquitin-like_domsf"/>
</dbReference>
<dbReference type="PANTHER" id="PTHR23280:SF32">
    <property type="entry name" value="FI22325P1"/>
    <property type="match status" value="1"/>
</dbReference>
<accession>A0A504YUU0</accession>
<dbReference type="OrthoDB" id="6235974at2759"/>
<evidence type="ECO:0000313" key="5">
    <source>
        <dbReference type="Proteomes" id="UP000316759"/>
    </source>
</evidence>
<gene>
    <name evidence="4" type="ORF">FGIG_01150</name>
</gene>
<proteinExistence type="predicted"/>
<dbReference type="SMART" id="SM00295">
    <property type="entry name" value="B41"/>
    <property type="match status" value="1"/>
</dbReference>
<dbReference type="EMBL" id="SUNJ01007981">
    <property type="protein sequence ID" value="TPP61598.1"/>
    <property type="molecule type" value="Genomic_DNA"/>
</dbReference>
<dbReference type="Gene3D" id="1.20.80.10">
    <property type="match status" value="1"/>
</dbReference>
<protein>
    <submittedName>
        <fullName evidence="4">FERM domain-containing protein 5</fullName>
    </submittedName>
</protein>
<keyword evidence="2" id="KW-0812">Transmembrane</keyword>
<dbReference type="SUPFAM" id="SSF47031">
    <property type="entry name" value="Second domain of FERM"/>
    <property type="match status" value="1"/>
</dbReference>
<dbReference type="Gene3D" id="2.30.29.30">
    <property type="entry name" value="Pleckstrin-homology domain (PH domain)/Phosphotyrosine-binding domain (PTB)"/>
    <property type="match status" value="1"/>
</dbReference>
<feature type="region of interest" description="Disordered" evidence="1">
    <location>
        <begin position="361"/>
        <end position="380"/>
    </location>
</feature>
<comment type="caution">
    <text evidence="4">The sequence shown here is derived from an EMBL/GenBank/DDBJ whole genome shotgun (WGS) entry which is preliminary data.</text>
</comment>
<name>A0A504YUU0_FASGI</name>
<dbReference type="PANTHER" id="PTHR23280">
    <property type="entry name" value="4.1 G PROTEIN"/>
    <property type="match status" value="1"/>
</dbReference>
<dbReference type="GO" id="GO:0031032">
    <property type="term" value="P:actomyosin structure organization"/>
    <property type="evidence" value="ECO:0007669"/>
    <property type="project" value="TreeGrafter"/>
</dbReference>
<dbReference type="PROSITE" id="PS50057">
    <property type="entry name" value="FERM_3"/>
    <property type="match status" value="1"/>
</dbReference>
<organism evidence="4 5">
    <name type="scientific">Fasciola gigantica</name>
    <name type="common">Giant liver fluke</name>
    <dbReference type="NCBI Taxonomy" id="46835"/>
    <lineage>
        <taxon>Eukaryota</taxon>
        <taxon>Metazoa</taxon>
        <taxon>Spiralia</taxon>
        <taxon>Lophotrochozoa</taxon>
        <taxon>Platyhelminthes</taxon>
        <taxon>Trematoda</taxon>
        <taxon>Digenea</taxon>
        <taxon>Plagiorchiida</taxon>
        <taxon>Echinostomata</taxon>
        <taxon>Echinostomatoidea</taxon>
        <taxon>Fasciolidae</taxon>
        <taxon>Fasciola</taxon>
    </lineage>
</organism>
<feature type="transmembrane region" description="Helical" evidence="2">
    <location>
        <begin position="464"/>
        <end position="486"/>
    </location>
</feature>
<dbReference type="InterPro" id="IPR018980">
    <property type="entry name" value="FERM_PH-like_C"/>
</dbReference>
<feature type="domain" description="FERM" evidence="3">
    <location>
        <begin position="41"/>
        <end position="324"/>
    </location>
</feature>
<dbReference type="AlphaFoldDB" id="A0A504YUU0"/>
<dbReference type="InterPro" id="IPR019748">
    <property type="entry name" value="FERM_central"/>
</dbReference>
<dbReference type="InterPro" id="IPR018979">
    <property type="entry name" value="FERM_N"/>
</dbReference>
<dbReference type="InterPro" id="IPR019749">
    <property type="entry name" value="Band_41_domain"/>
</dbReference>
<dbReference type="Pfam" id="PF09380">
    <property type="entry name" value="FERM_C"/>
    <property type="match status" value="1"/>
</dbReference>
<dbReference type="CDD" id="cd01765">
    <property type="entry name" value="FERM_F0_F1"/>
    <property type="match status" value="1"/>
</dbReference>
<evidence type="ECO:0000256" key="2">
    <source>
        <dbReference type="SAM" id="Phobius"/>
    </source>
</evidence>
<dbReference type="SUPFAM" id="SSF50729">
    <property type="entry name" value="PH domain-like"/>
    <property type="match status" value="1"/>
</dbReference>
<dbReference type="SMART" id="SM01196">
    <property type="entry name" value="FERM_C"/>
    <property type="match status" value="1"/>
</dbReference>
<evidence type="ECO:0000313" key="4">
    <source>
        <dbReference type="EMBL" id="TPP61598.1"/>
    </source>
</evidence>
<evidence type="ECO:0000256" key="1">
    <source>
        <dbReference type="SAM" id="MobiDB-lite"/>
    </source>
</evidence>
<keyword evidence="2" id="KW-0472">Membrane</keyword>
<dbReference type="InterPro" id="IPR011993">
    <property type="entry name" value="PH-like_dom_sf"/>
</dbReference>
<dbReference type="SUPFAM" id="SSF54236">
    <property type="entry name" value="Ubiquitin-like"/>
    <property type="match status" value="1"/>
</dbReference>
<sequence>MALRRVSDDEDSGGRRKSLKDALLSTPHFRIFGSNENVALIRRHIHLMDDRCINVEFTAKTLGRSLLKTICRHLRVMDSIVFFGIRYRDNDDVEQWLDLNSRVYKQIRDLKHHTLSLRTTFYPPSPLEEFKKPESKHLFYLQLRRDFHMGRLRTDPNDTYQIAAYAIQADHNLKSIPDGFDVVHIPGGLRVLPGLSRDAVAKIRSKLEAILWMSSEEAKDAFIRAASRVETYGMEPFQVTDQLGCGLCIGFNYMGISAFKNGQRTNIFPWETITKIQRSGKHLVIVLPRKNKEVLLGFKCKTSYEADLIWRRAVSCKYFSREAAQKLIYPDDEWVNENDQSNHSTNSKARQMRKFDVDLLSNSSQSSNDEVKSDISRGLPPKVVSKPPMPRFLAVPRHSLAAPDSVSLMVSRDSLVVPRDGFGGSMDLRSKAMDTEPHVIESKSSMTEPLYLITRSSINLSECVIQFFCIYLYVLFIPTHITGVVIA</sequence>
<dbReference type="Gene3D" id="3.10.20.90">
    <property type="entry name" value="Phosphatidylinositol 3-kinase Catalytic Subunit, Chain A, domain 1"/>
    <property type="match status" value="1"/>
</dbReference>
<dbReference type="InterPro" id="IPR000299">
    <property type="entry name" value="FERM_domain"/>
</dbReference>
<keyword evidence="2" id="KW-1133">Transmembrane helix</keyword>
<dbReference type="GO" id="GO:0005856">
    <property type="term" value="C:cytoskeleton"/>
    <property type="evidence" value="ECO:0007669"/>
    <property type="project" value="TreeGrafter"/>
</dbReference>
<dbReference type="STRING" id="46835.A0A504YUU0"/>
<dbReference type="InterPro" id="IPR014352">
    <property type="entry name" value="FERM/acyl-CoA-bd_prot_sf"/>
</dbReference>
<dbReference type="Proteomes" id="UP000316759">
    <property type="component" value="Unassembled WGS sequence"/>
</dbReference>